<feature type="compositionally biased region" description="Basic and acidic residues" evidence="6">
    <location>
        <begin position="55"/>
        <end position="78"/>
    </location>
</feature>
<proteinExistence type="predicted"/>
<dbReference type="FunFam" id="3.40.50.300:FF:000493">
    <property type="entry name" value="Guanine nucleotide-binding protein-like 3-like protein"/>
    <property type="match status" value="1"/>
</dbReference>
<feature type="domain" description="CP-type G" evidence="7">
    <location>
        <begin position="146"/>
        <end position="331"/>
    </location>
</feature>
<evidence type="ECO:0000256" key="6">
    <source>
        <dbReference type="SAM" id="MobiDB-lite"/>
    </source>
</evidence>
<feature type="compositionally biased region" description="Basic residues" evidence="6">
    <location>
        <begin position="1"/>
        <end position="10"/>
    </location>
</feature>
<dbReference type="Gene3D" id="1.10.1580.10">
    <property type="match status" value="1"/>
</dbReference>
<name>A0A0L0HF77_SPIPD</name>
<feature type="region of interest" description="Disordered" evidence="6">
    <location>
        <begin position="499"/>
        <end position="604"/>
    </location>
</feature>
<organism evidence="8 9">
    <name type="scientific">Spizellomyces punctatus (strain DAOM BR117)</name>
    <dbReference type="NCBI Taxonomy" id="645134"/>
    <lineage>
        <taxon>Eukaryota</taxon>
        <taxon>Fungi</taxon>
        <taxon>Fungi incertae sedis</taxon>
        <taxon>Chytridiomycota</taxon>
        <taxon>Chytridiomycota incertae sedis</taxon>
        <taxon>Chytridiomycetes</taxon>
        <taxon>Spizellomycetales</taxon>
        <taxon>Spizellomycetaceae</taxon>
        <taxon>Spizellomyces</taxon>
    </lineage>
</organism>
<dbReference type="Pfam" id="PF01926">
    <property type="entry name" value="MMR_HSR1"/>
    <property type="match status" value="1"/>
</dbReference>
<dbReference type="InterPro" id="IPR027417">
    <property type="entry name" value="P-loop_NTPase"/>
</dbReference>
<evidence type="ECO:0000256" key="2">
    <source>
        <dbReference type="ARBA" id="ARBA00022741"/>
    </source>
</evidence>
<dbReference type="STRING" id="645134.A0A0L0HF77"/>
<evidence type="ECO:0000256" key="5">
    <source>
        <dbReference type="ARBA" id="ARBA00023242"/>
    </source>
</evidence>
<dbReference type="InterPro" id="IPR023179">
    <property type="entry name" value="GTP-bd_ortho_bundle_sf"/>
</dbReference>
<dbReference type="GO" id="GO:0005730">
    <property type="term" value="C:nucleolus"/>
    <property type="evidence" value="ECO:0007669"/>
    <property type="project" value="TreeGrafter"/>
</dbReference>
<dbReference type="CDD" id="cd04178">
    <property type="entry name" value="Nucleostemin_like"/>
    <property type="match status" value="1"/>
</dbReference>
<dbReference type="EMBL" id="KQ257457">
    <property type="protein sequence ID" value="KNC99569.1"/>
    <property type="molecule type" value="Genomic_DNA"/>
</dbReference>
<dbReference type="VEuPathDB" id="FungiDB:SPPG_04958"/>
<feature type="region of interest" description="Disordered" evidence="6">
    <location>
        <begin position="1"/>
        <end position="91"/>
    </location>
</feature>
<keyword evidence="2" id="KW-0547">Nucleotide-binding</keyword>
<evidence type="ECO:0000313" key="8">
    <source>
        <dbReference type="EMBL" id="KNC99569.1"/>
    </source>
</evidence>
<evidence type="ECO:0000256" key="3">
    <source>
        <dbReference type="ARBA" id="ARBA00023054"/>
    </source>
</evidence>
<evidence type="ECO:0000256" key="4">
    <source>
        <dbReference type="ARBA" id="ARBA00023134"/>
    </source>
</evidence>
<dbReference type="Pfam" id="PF08701">
    <property type="entry name" value="GN3L_Grn1"/>
    <property type="match status" value="1"/>
</dbReference>
<dbReference type="PANTHER" id="PTHR11089">
    <property type="entry name" value="GTP-BINDING PROTEIN-RELATED"/>
    <property type="match status" value="1"/>
</dbReference>
<dbReference type="InterPro" id="IPR050755">
    <property type="entry name" value="TRAFAC_YlqF/YawG_RiboMat"/>
</dbReference>
<evidence type="ECO:0000313" key="9">
    <source>
        <dbReference type="Proteomes" id="UP000053201"/>
    </source>
</evidence>
<dbReference type="InterPro" id="IPR014813">
    <property type="entry name" value="Gnl3_N_dom"/>
</dbReference>
<dbReference type="OMA" id="KLCPARM"/>
<sequence>MVPKKAKSKRVSAAMRYKVEKKVAEHHRKQRREAKKNPQPKRLKKDPGIPNLFPFKDKLLQQAEDSKRKAAEEKERQRGARKSLQNKNRGLTSDQLDLAALAKNAAKRGQEFDSSQSIHNQDGFYAGHSMDAAAAGLKDNSRKAYYKEFKKVVENADVILEVLDARDPLGCRTRQIEELILNAGANKRVILILNKIDLVPREVVEQWLKYLRNEFPTIAFKASTQAQRSNLGQSSISTDIASERLLSSSECLGADNLMKLLKNYCRNADIKTSITVGVIGFPNVGKSSVINSLKRSKVCNVGATPGVTKVAQTIQLDKGIKLLDCPGIVFSQSSREGDEAEVLLRNCVKVELLEDPISPVEVIVSRCKPEQLMRIYNVPLFPDTREFLIHIARQRGKLRKGGIPDLENAARSILQDWNSGRIPFYTVPPTAGLPVASHVSSAIVESWSREFELPEIVETEGKDLLTTVKSKSEIPTSILALSNGADAMVDMDMNELPEGFRDEEESDSEEDDDAMDEDEDEEDSDEAPEAVPMEEVASGSGQPEIRFKEKTRRSTKSNSEKAEPALTAAEAAINPQLNQSRKKQLKQKRKLEKKSQKLYGADGDNMVDEAYDFSEHFPIAQLPGADDSDDDL</sequence>
<dbReference type="InterPro" id="IPR006073">
    <property type="entry name" value="GTP-bd"/>
</dbReference>
<dbReference type="AlphaFoldDB" id="A0A0L0HF77"/>
<dbReference type="RefSeq" id="XP_016607609.1">
    <property type="nucleotide sequence ID" value="XM_016753197.1"/>
</dbReference>
<dbReference type="OrthoDB" id="10266128at2759"/>
<feature type="compositionally biased region" description="Acidic residues" evidence="6">
    <location>
        <begin position="501"/>
        <end position="528"/>
    </location>
</feature>
<dbReference type="PRINTS" id="PR00326">
    <property type="entry name" value="GTP1OBG"/>
</dbReference>
<evidence type="ECO:0000259" key="7">
    <source>
        <dbReference type="PROSITE" id="PS51721"/>
    </source>
</evidence>
<feature type="compositionally biased region" description="Low complexity" evidence="6">
    <location>
        <begin position="564"/>
        <end position="579"/>
    </location>
</feature>
<comment type="subcellular location">
    <subcellularLocation>
        <location evidence="1">Nucleus</location>
    </subcellularLocation>
</comment>
<dbReference type="InParanoid" id="A0A0L0HF77"/>
<feature type="compositionally biased region" description="Basic residues" evidence="6">
    <location>
        <begin position="24"/>
        <end position="44"/>
    </location>
</feature>
<dbReference type="eggNOG" id="KOG2484">
    <property type="taxonomic scope" value="Eukaryota"/>
</dbReference>
<dbReference type="FunFam" id="1.10.1580.10:FF:000002">
    <property type="entry name" value="Guanine nucleotide-binding protein-like 3 (nucleolar)-like"/>
    <property type="match status" value="1"/>
</dbReference>
<feature type="compositionally biased region" description="Basic residues" evidence="6">
    <location>
        <begin position="580"/>
        <end position="592"/>
    </location>
</feature>
<dbReference type="Gene3D" id="3.40.50.300">
    <property type="entry name" value="P-loop containing nucleotide triphosphate hydrolases"/>
    <property type="match status" value="1"/>
</dbReference>
<keyword evidence="5" id="KW-0539">Nucleus</keyword>
<dbReference type="GO" id="GO:0005525">
    <property type="term" value="F:GTP binding"/>
    <property type="evidence" value="ECO:0007669"/>
    <property type="project" value="UniProtKB-KW"/>
</dbReference>
<reference evidence="8 9" key="1">
    <citation type="submission" date="2009-08" db="EMBL/GenBank/DDBJ databases">
        <title>The Genome Sequence of Spizellomyces punctatus strain DAOM BR117.</title>
        <authorList>
            <consortium name="The Broad Institute Genome Sequencing Platform"/>
            <person name="Russ C."/>
            <person name="Cuomo C."/>
            <person name="Shea T."/>
            <person name="Young S.K."/>
            <person name="Zeng Q."/>
            <person name="Koehrsen M."/>
            <person name="Haas B."/>
            <person name="Borodovsky M."/>
            <person name="Guigo R."/>
            <person name="Alvarado L."/>
            <person name="Berlin A."/>
            <person name="Bochicchio J."/>
            <person name="Borenstein D."/>
            <person name="Chapman S."/>
            <person name="Chen Z."/>
            <person name="Engels R."/>
            <person name="Freedman E."/>
            <person name="Gellesch M."/>
            <person name="Goldberg J."/>
            <person name="Griggs A."/>
            <person name="Gujja S."/>
            <person name="Heiman D."/>
            <person name="Hepburn T."/>
            <person name="Howarth C."/>
            <person name="Jen D."/>
            <person name="Larson L."/>
            <person name="Lewis B."/>
            <person name="Mehta T."/>
            <person name="Park D."/>
            <person name="Pearson M."/>
            <person name="Roberts A."/>
            <person name="Saif S."/>
            <person name="Shenoy N."/>
            <person name="Sisk P."/>
            <person name="Stolte C."/>
            <person name="Sykes S."/>
            <person name="Thomson T."/>
            <person name="Walk T."/>
            <person name="White J."/>
            <person name="Yandava C."/>
            <person name="Burger G."/>
            <person name="Gray M.W."/>
            <person name="Holland P.W.H."/>
            <person name="King N."/>
            <person name="Lang F.B.F."/>
            <person name="Roger A.J."/>
            <person name="Ruiz-Trillo I."/>
            <person name="Lander E."/>
            <person name="Nusbaum C."/>
        </authorList>
    </citation>
    <scope>NUCLEOTIDE SEQUENCE [LARGE SCALE GENOMIC DNA]</scope>
    <source>
        <strain evidence="8 9">DAOM BR117</strain>
    </source>
</reference>
<keyword evidence="3" id="KW-0175">Coiled coil</keyword>
<dbReference type="Proteomes" id="UP000053201">
    <property type="component" value="Unassembled WGS sequence"/>
</dbReference>
<keyword evidence="4" id="KW-0342">GTP-binding</keyword>
<dbReference type="FunCoup" id="A0A0L0HF77">
    <property type="interactions" value="405"/>
</dbReference>
<dbReference type="GeneID" id="27688381"/>
<evidence type="ECO:0000256" key="1">
    <source>
        <dbReference type="ARBA" id="ARBA00004123"/>
    </source>
</evidence>
<dbReference type="SUPFAM" id="SSF52540">
    <property type="entry name" value="P-loop containing nucleoside triphosphate hydrolases"/>
    <property type="match status" value="1"/>
</dbReference>
<protein>
    <recommendedName>
        <fullName evidence="7">CP-type G domain-containing protein</fullName>
    </recommendedName>
</protein>
<dbReference type="PROSITE" id="PS51721">
    <property type="entry name" value="G_CP"/>
    <property type="match status" value="1"/>
</dbReference>
<accession>A0A0L0HF77</accession>
<dbReference type="PANTHER" id="PTHR11089:SF30">
    <property type="entry name" value="GUANINE NUCLEOTIDE-BINDING PROTEIN-LIKE 3 HOMOLOG"/>
    <property type="match status" value="1"/>
</dbReference>
<gene>
    <name evidence="8" type="ORF">SPPG_04958</name>
</gene>
<dbReference type="InterPro" id="IPR030378">
    <property type="entry name" value="G_CP_dom"/>
</dbReference>
<keyword evidence="9" id="KW-1185">Reference proteome</keyword>